<dbReference type="InterPro" id="IPR030976">
    <property type="entry name" value="Mod_pep_NH_fam"/>
</dbReference>
<protein>
    <submittedName>
        <fullName evidence="1">Uncharacterized protein</fullName>
    </submittedName>
</protein>
<dbReference type="PATRIC" id="fig|84531.7.peg.4388"/>
<gene>
    <name evidence="1" type="ORF">LA76x_4664</name>
</gene>
<reference evidence="1 2" key="1">
    <citation type="journal article" date="2015" name="BMC Genomics">
        <title>Comparative genomics and metabolic profiling of the genus Lysobacter.</title>
        <authorList>
            <person name="de Bruijn I."/>
            <person name="Cheng X."/>
            <person name="de Jager V."/>
            <person name="Exposito R.G."/>
            <person name="Watrous J."/>
            <person name="Patel N."/>
            <person name="Postma J."/>
            <person name="Dorrestein P.C."/>
            <person name="Kobayashi D."/>
            <person name="Raaijmakers J.M."/>
        </authorList>
    </citation>
    <scope>NUCLEOTIDE SEQUENCE [LARGE SCALE GENOMIC DNA]</scope>
    <source>
        <strain evidence="1 2">76</strain>
    </source>
</reference>
<dbReference type="KEGG" id="lab:LA76x_4664"/>
<proteinExistence type="predicted"/>
<dbReference type="NCBIfam" id="TIGR04509">
    <property type="entry name" value="mod_pep_NH_fam"/>
    <property type="match status" value="1"/>
</dbReference>
<dbReference type="Proteomes" id="UP000060787">
    <property type="component" value="Chromosome"/>
</dbReference>
<evidence type="ECO:0000313" key="1">
    <source>
        <dbReference type="EMBL" id="ALN82767.1"/>
    </source>
</evidence>
<dbReference type="EMBL" id="CP011129">
    <property type="protein sequence ID" value="ALN82767.1"/>
    <property type="molecule type" value="Genomic_DNA"/>
</dbReference>
<dbReference type="KEGG" id="laq:GLA29479_4495"/>
<dbReference type="eggNOG" id="ENOG5031FC1">
    <property type="taxonomic scope" value="Bacteria"/>
</dbReference>
<keyword evidence="2" id="KW-1185">Reference proteome</keyword>
<dbReference type="OrthoDB" id="6008593at2"/>
<dbReference type="RefSeq" id="WP_057919397.1">
    <property type="nucleotide sequence ID" value="NZ_CP011129.1"/>
</dbReference>
<dbReference type="STRING" id="84531.LA76x_4664"/>
<evidence type="ECO:0000313" key="2">
    <source>
        <dbReference type="Proteomes" id="UP000060787"/>
    </source>
</evidence>
<dbReference type="AlphaFoldDB" id="A0A0S2FGV9"/>
<organism evidence="1 2">
    <name type="scientific">Lysobacter antibioticus</name>
    <dbReference type="NCBI Taxonomy" id="84531"/>
    <lineage>
        <taxon>Bacteria</taxon>
        <taxon>Pseudomonadati</taxon>
        <taxon>Pseudomonadota</taxon>
        <taxon>Gammaproteobacteria</taxon>
        <taxon>Lysobacterales</taxon>
        <taxon>Lysobacteraceae</taxon>
        <taxon>Lysobacter</taxon>
    </lineage>
</organism>
<accession>A0A0S2FGV9</accession>
<name>A0A0S2FGV9_LYSAN</name>
<sequence length="117" mass="12100">MSIDNNQKNGHPPLAPEVADRLLDLLSSDDKFRTEFAKDPGAALQNSLGLAPQQTQAALAGASCLRVNSLASKEEVQAARDELRGNLTAAGTHTVVFMLEVGQVQASLGGGSGSTLA</sequence>